<evidence type="ECO:0000313" key="3">
    <source>
        <dbReference type="EMBL" id="MBV4355603.1"/>
    </source>
</evidence>
<comment type="caution">
    <text evidence="3">The sequence shown here is derived from an EMBL/GenBank/DDBJ whole genome shotgun (WGS) entry which is preliminary data.</text>
</comment>
<evidence type="ECO:0000313" key="4">
    <source>
        <dbReference type="Proteomes" id="UP000812270"/>
    </source>
</evidence>
<dbReference type="Pfam" id="PF13585">
    <property type="entry name" value="CHU_C"/>
    <property type="match status" value="1"/>
</dbReference>
<dbReference type="NCBIfam" id="TIGR04131">
    <property type="entry name" value="Bac_Flav_CTERM"/>
    <property type="match status" value="1"/>
</dbReference>
<accession>A0A9E2S5E9</accession>
<keyword evidence="1" id="KW-0732">Signal</keyword>
<organism evidence="3 4">
    <name type="scientific">Pinibacter aurantiacus</name>
    <dbReference type="NCBI Taxonomy" id="2851599"/>
    <lineage>
        <taxon>Bacteria</taxon>
        <taxon>Pseudomonadati</taxon>
        <taxon>Bacteroidota</taxon>
        <taxon>Chitinophagia</taxon>
        <taxon>Chitinophagales</taxon>
        <taxon>Chitinophagaceae</taxon>
        <taxon>Pinibacter</taxon>
    </lineage>
</organism>
<keyword evidence="4" id="KW-1185">Reference proteome</keyword>
<sequence>MKRLFISCIVILFLSPQIFAQQLCNGSLGDPVVNITFGSGSNPGPALSSSVTTYTYITSGCPGDGSYTISNLVQNCFNGTWHTVRNHTPNDASGYMMVVNADFNPKDFYTQKVTGLCGNTTYEFAAWIVNLLTNAQSSCGGPGVAQEPDLTFRIETTTGTVLSSYSTGQIHSTASPDWKQYGLYFKTPTNVEEVVIRMTNNANGGCGNDLALDDITFRACGPMLNAGDATTHSSSVNQCENALSPVQLEATVTSGYNNPTYQWQKSIDNGATWSDIPGATTTTLNFTPAGKGVALYRIASAELGNINSSACRIVSNVVTVTVNAIPVTGIGSNSPVCDNNTLKLSANAGKSFAWTGPNSFTSIDQNPTLTAHGVNAGTYKLAYTDNNNCSTTGSVDVAVNPLPVITASEDVAICSGESTNLQATGGANYVWSPPTGLSSSGIANPVASPTQTTTYHVSASDVNGCTGSDDVIVTVWKNPIADAGPDRKILEGQYITLNGSASGDDISYSWQPLTDISGETTLQPTVNPSKDATYTLVVTSTHNCPPATDDVFVKVFKKLIVPNAFSPNGDGANDYWRLESLQVYPTSTVKVYNRFGQCVFSAIGADSPIWDGKFQGKPCPMGGYSYVIDLKNGTPVLTGMLFIVL</sequence>
<gene>
    <name evidence="3" type="ORF">KTO63_00495</name>
</gene>
<feature type="signal peptide" evidence="1">
    <location>
        <begin position="1"/>
        <end position="20"/>
    </location>
</feature>
<evidence type="ECO:0000259" key="2">
    <source>
        <dbReference type="Pfam" id="PF19081"/>
    </source>
</evidence>
<evidence type="ECO:0000256" key="1">
    <source>
        <dbReference type="SAM" id="SignalP"/>
    </source>
</evidence>
<dbReference type="Pfam" id="PF19081">
    <property type="entry name" value="Ig_7"/>
    <property type="match status" value="1"/>
</dbReference>
<dbReference type="AlphaFoldDB" id="A0A9E2S5E9"/>
<name>A0A9E2S5E9_9BACT</name>
<dbReference type="InterPro" id="IPR044023">
    <property type="entry name" value="Ig_7"/>
</dbReference>
<protein>
    <submittedName>
        <fullName evidence="3">Gliding motility-associated C-terminal domain-containing protein</fullName>
    </submittedName>
</protein>
<dbReference type="EMBL" id="JAHSPG010000001">
    <property type="protein sequence ID" value="MBV4355603.1"/>
    <property type="molecule type" value="Genomic_DNA"/>
</dbReference>
<feature type="chain" id="PRO_5039700077" evidence="1">
    <location>
        <begin position="21"/>
        <end position="645"/>
    </location>
</feature>
<reference evidence="3" key="1">
    <citation type="submission" date="2021-06" db="EMBL/GenBank/DDBJ databases">
        <authorList>
            <person name="Huq M.A."/>
        </authorList>
    </citation>
    <scope>NUCLEOTIDE SEQUENCE</scope>
    <source>
        <strain evidence="3">MAH-26</strain>
    </source>
</reference>
<proteinExistence type="predicted"/>
<dbReference type="RefSeq" id="WP_217789156.1">
    <property type="nucleotide sequence ID" value="NZ_JAHSPG010000001.1"/>
</dbReference>
<dbReference type="Proteomes" id="UP000812270">
    <property type="component" value="Unassembled WGS sequence"/>
</dbReference>
<feature type="domain" description="Ig-like" evidence="2">
    <location>
        <begin position="403"/>
        <end position="479"/>
    </location>
</feature>
<dbReference type="InterPro" id="IPR026341">
    <property type="entry name" value="T9SS_type_B"/>
</dbReference>